<feature type="domain" description="TPM" evidence="2">
    <location>
        <begin position="46"/>
        <end position="169"/>
    </location>
</feature>
<evidence type="ECO:0000313" key="4">
    <source>
        <dbReference type="Proteomes" id="UP000319212"/>
    </source>
</evidence>
<keyword evidence="1" id="KW-1133">Transmembrane helix</keyword>
<proteinExistence type="predicted"/>
<sequence length="312" mass="31078">MSPSVASVASIASVRWALALCFWLVLGLGSALAQALLPVPALSARVIDQTGTLDAAARDALDAKLAAFEQRKGSQIVMLMVATTQPEDIASYANRVGNAWKIGRKDVGDGVLVVVAKNDRKMRIEVAKTLEGALPDLAAARIIDDVMKPRFQQNDFAGGLDAAADQLIARIGGEPLPAVEVRDVNGPRFGGQGFDWAELGIFLFFGVLFAGRVARAVLGSKLGPLATGVGAGVVAMVVTSSVVLAVIAGVVALLFTVFSGAIGLPMLGGGGGGGGGRGGGWGGGGGGGGFGGGGFSSGGGGNFGGGGASGDW</sequence>
<dbReference type="RefSeq" id="WP_140840988.1">
    <property type="nucleotide sequence ID" value="NZ_RCZI01000002.1"/>
</dbReference>
<dbReference type="Proteomes" id="UP000319212">
    <property type="component" value="Unassembled WGS sequence"/>
</dbReference>
<dbReference type="InterPro" id="IPR007621">
    <property type="entry name" value="TPM_dom"/>
</dbReference>
<dbReference type="Pfam" id="PF04536">
    <property type="entry name" value="TPM_phosphatase"/>
    <property type="match status" value="1"/>
</dbReference>
<feature type="transmembrane region" description="Helical" evidence="1">
    <location>
        <begin position="196"/>
        <end position="213"/>
    </location>
</feature>
<keyword evidence="1" id="KW-0472">Membrane</keyword>
<dbReference type="PANTHER" id="PTHR30373">
    <property type="entry name" value="UPF0603 PROTEIN YGCG"/>
    <property type="match status" value="1"/>
</dbReference>
<dbReference type="PANTHER" id="PTHR30373:SF2">
    <property type="entry name" value="UPF0603 PROTEIN YGCG"/>
    <property type="match status" value="1"/>
</dbReference>
<name>A0A502DXD4_9BURK</name>
<evidence type="ECO:0000313" key="3">
    <source>
        <dbReference type="EMBL" id="TPG28951.1"/>
    </source>
</evidence>
<dbReference type="Gene3D" id="3.10.310.50">
    <property type="match status" value="1"/>
</dbReference>
<accession>A0A502DXD4</accession>
<reference evidence="3 4" key="1">
    <citation type="journal article" date="2019" name="Environ. Microbiol.">
        <title>Species interactions and distinct microbial communities in high Arctic permafrost affected cryosols are associated with the CH4 and CO2 gas fluxes.</title>
        <authorList>
            <person name="Altshuler I."/>
            <person name="Hamel J."/>
            <person name="Turney S."/>
            <person name="Magnuson E."/>
            <person name="Levesque R."/>
            <person name="Greer C."/>
            <person name="Whyte L.G."/>
        </authorList>
    </citation>
    <scope>NUCLEOTIDE SEQUENCE [LARGE SCALE GENOMIC DNA]</scope>
    <source>
        <strain evidence="3 4">S06.C</strain>
    </source>
</reference>
<dbReference type="EMBL" id="RCZI01000002">
    <property type="protein sequence ID" value="TPG28951.1"/>
    <property type="molecule type" value="Genomic_DNA"/>
</dbReference>
<feature type="transmembrane region" description="Helical" evidence="1">
    <location>
        <begin position="225"/>
        <end position="258"/>
    </location>
</feature>
<organism evidence="3 4">
    <name type="scientific">Variovorax guangxiensis</name>
    <dbReference type="NCBI Taxonomy" id="1775474"/>
    <lineage>
        <taxon>Bacteria</taxon>
        <taxon>Pseudomonadati</taxon>
        <taxon>Pseudomonadota</taxon>
        <taxon>Betaproteobacteria</taxon>
        <taxon>Burkholderiales</taxon>
        <taxon>Comamonadaceae</taxon>
        <taxon>Variovorax</taxon>
    </lineage>
</organism>
<evidence type="ECO:0000259" key="2">
    <source>
        <dbReference type="Pfam" id="PF04536"/>
    </source>
</evidence>
<keyword evidence="1" id="KW-0812">Transmembrane</keyword>
<dbReference type="AlphaFoldDB" id="A0A502DXD4"/>
<comment type="caution">
    <text evidence="3">The sequence shown here is derived from an EMBL/GenBank/DDBJ whole genome shotgun (WGS) entry which is preliminary data.</text>
</comment>
<protein>
    <submittedName>
        <fullName evidence="3">YgcG family protein</fullName>
    </submittedName>
</protein>
<gene>
    <name evidence="3" type="ORF">EAH82_09245</name>
</gene>
<dbReference type="OrthoDB" id="9810918at2"/>
<evidence type="ECO:0000256" key="1">
    <source>
        <dbReference type="SAM" id="Phobius"/>
    </source>
</evidence>